<dbReference type="PANTHER" id="PTHR31118:SF12">
    <property type="entry name" value="CYCLASE-LIKE PROTEIN 2"/>
    <property type="match status" value="1"/>
</dbReference>
<dbReference type="SUPFAM" id="SSF102198">
    <property type="entry name" value="Putative cyclase"/>
    <property type="match status" value="1"/>
</dbReference>
<dbReference type="EMBL" id="CP146256">
    <property type="protein sequence ID" value="XAH73363.1"/>
    <property type="molecule type" value="Genomic_DNA"/>
</dbReference>
<keyword evidence="2" id="KW-1185">Reference proteome</keyword>
<gene>
    <name evidence="1" type="ORF">V6984_17925</name>
</gene>
<dbReference type="Pfam" id="PF04199">
    <property type="entry name" value="Cyclase"/>
    <property type="match status" value="1"/>
</dbReference>
<sequence length="197" mass="21553">MDIVMKIYDISQELFTSHVFPGDPVPSYERRLQIKNGDICNLTEFSMCAHNGTHLDAPYHFYDDGKRVDELDLSRCVGEATVTAMEGDITAGQIREVMEGAKSHKRLLIKGKATVTLETAEEMNRQGILLVGVESQTVGPEDGPAKVHYELLKKEVVLLEGLVLKDVPEGNYLLSAAPINLGGADGAPCRAILIKSE</sequence>
<reference evidence="1 2" key="1">
    <citation type="submission" date="2024-02" db="EMBL/GenBank/DDBJ databases">
        <title>Bacterial strain from lacustrine sediment.</title>
        <authorList>
            <person name="Petit C."/>
            <person name="Fadhlaoui K."/>
        </authorList>
    </citation>
    <scope>NUCLEOTIDE SEQUENCE [LARGE SCALE GENOMIC DNA]</scope>
    <source>
        <strain evidence="1 2">IPX-CK</strain>
    </source>
</reference>
<dbReference type="Gene3D" id="3.50.30.50">
    <property type="entry name" value="Putative cyclase"/>
    <property type="match status" value="1"/>
</dbReference>
<dbReference type="InterPro" id="IPR037175">
    <property type="entry name" value="KFase_sf"/>
</dbReference>
<protein>
    <submittedName>
        <fullName evidence="1">Cyclase family protein</fullName>
    </submittedName>
</protein>
<evidence type="ECO:0000313" key="1">
    <source>
        <dbReference type="EMBL" id="XAH73363.1"/>
    </source>
</evidence>
<dbReference type="RefSeq" id="WP_342756971.1">
    <property type="nucleotide sequence ID" value="NZ_CP146256.1"/>
</dbReference>
<accession>A0ABZ3EVE7</accession>
<name>A0ABZ3EVE7_9FIRM</name>
<proteinExistence type="predicted"/>
<dbReference type="InterPro" id="IPR007325">
    <property type="entry name" value="KFase/CYL"/>
</dbReference>
<dbReference type="PANTHER" id="PTHR31118">
    <property type="entry name" value="CYCLASE-LIKE PROTEIN 2"/>
    <property type="match status" value="1"/>
</dbReference>
<organism evidence="1 2">
    <name type="scientific">Kineothrix sedimenti</name>
    <dbReference type="NCBI Taxonomy" id="3123317"/>
    <lineage>
        <taxon>Bacteria</taxon>
        <taxon>Bacillati</taxon>
        <taxon>Bacillota</taxon>
        <taxon>Clostridia</taxon>
        <taxon>Lachnospirales</taxon>
        <taxon>Lachnospiraceae</taxon>
        <taxon>Kineothrix</taxon>
    </lineage>
</organism>
<dbReference type="Proteomes" id="UP001451571">
    <property type="component" value="Chromosome"/>
</dbReference>
<evidence type="ECO:0000313" key="2">
    <source>
        <dbReference type="Proteomes" id="UP001451571"/>
    </source>
</evidence>